<dbReference type="PANTHER" id="PTHR23422">
    <property type="entry name" value="DIPEPTIDYL PEPTIDASE III-RELATED"/>
    <property type="match status" value="1"/>
</dbReference>
<proteinExistence type="predicted"/>
<dbReference type="EMBL" id="GDHC01016950">
    <property type="protein sequence ID" value="JAQ01679.1"/>
    <property type="molecule type" value="Transcribed_RNA"/>
</dbReference>
<keyword evidence="1" id="KW-0479">Metal-binding</keyword>
<reference evidence="3" key="2">
    <citation type="submission" date="2014-07" db="EMBL/GenBank/DDBJ databases">
        <authorList>
            <person name="Hull J."/>
        </authorList>
    </citation>
    <scope>NUCLEOTIDE SEQUENCE</scope>
</reference>
<dbReference type="PANTHER" id="PTHR23422:SF11">
    <property type="entry name" value="DIPEPTIDYL PEPTIDASE 3"/>
    <property type="match status" value="1"/>
</dbReference>
<dbReference type="InterPro" id="IPR039461">
    <property type="entry name" value="Peptidase_M49"/>
</dbReference>
<dbReference type="GO" id="GO:0008239">
    <property type="term" value="F:dipeptidyl-peptidase activity"/>
    <property type="evidence" value="ECO:0007669"/>
    <property type="project" value="TreeGrafter"/>
</dbReference>
<keyword evidence="2" id="KW-0378">Hydrolase</keyword>
<dbReference type="GO" id="GO:0005737">
    <property type="term" value="C:cytoplasm"/>
    <property type="evidence" value="ECO:0007669"/>
    <property type="project" value="TreeGrafter"/>
</dbReference>
<reference evidence="4" key="3">
    <citation type="journal article" date="2016" name="Gigascience">
        <title>De novo construction of an expanded transcriptome assembly for the western tarnished plant bug, Lygus hesperus.</title>
        <authorList>
            <person name="Tassone E.E."/>
            <person name="Geib S.M."/>
            <person name="Hall B."/>
            <person name="Fabrick J.A."/>
            <person name="Brent C.S."/>
            <person name="Hull J.J."/>
        </authorList>
    </citation>
    <scope>NUCLEOTIDE SEQUENCE</scope>
</reference>
<accession>A0A0A9YSQ5</accession>
<organism evidence="3">
    <name type="scientific">Lygus hesperus</name>
    <name type="common">Western plant bug</name>
    <dbReference type="NCBI Taxonomy" id="30085"/>
    <lineage>
        <taxon>Eukaryota</taxon>
        <taxon>Metazoa</taxon>
        <taxon>Ecdysozoa</taxon>
        <taxon>Arthropoda</taxon>
        <taxon>Hexapoda</taxon>
        <taxon>Insecta</taxon>
        <taxon>Pterygota</taxon>
        <taxon>Neoptera</taxon>
        <taxon>Paraneoptera</taxon>
        <taxon>Hemiptera</taxon>
        <taxon>Heteroptera</taxon>
        <taxon>Panheteroptera</taxon>
        <taxon>Cimicomorpha</taxon>
        <taxon>Miridae</taxon>
        <taxon>Mirini</taxon>
        <taxon>Lygus</taxon>
    </lineage>
</organism>
<evidence type="ECO:0000313" key="3">
    <source>
        <dbReference type="EMBL" id="JAG34641.1"/>
    </source>
</evidence>
<dbReference type="MEROPS" id="M49.A01"/>
<evidence type="ECO:0000313" key="4">
    <source>
        <dbReference type="EMBL" id="JAQ01679.1"/>
    </source>
</evidence>
<dbReference type="EMBL" id="GBHO01008963">
    <property type="protein sequence ID" value="JAG34641.1"/>
    <property type="molecule type" value="Transcribed_RNA"/>
</dbReference>
<name>A0A0A9YSQ5_LYGHE</name>
<evidence type="ECO:0000256" key="2">
    <source>
        <dbReference type="ARBA" id="ARBA00022801"/>
    </source>
</evidence>
<gene>
    <name evidence="3" type="primary">DppIII</name>
    <name evidence="3" type="ORF">CM83_87379</name>
    <name evidence="4" type="ORF">g.85446</name>
</gene>
<dbReference type="GO" id="GO:0046872">
    <property type="term" value="F:metal ion binding"/>
    <property type="evidence" value="ECO:0007669"/>
    <property type="project" value="UniProtKB-KW"/>
</dbReference>
<dbReference type="AlphaFoldDB" id="A0A0A9YSQ5"/>
<evidence type="ECO:0000256" key="1">
    <source>
        <dbReference type="ARBA" id="ARBA00022723"/>
    </source>
</evidence>
<protein>
    <submittedName>
        <fullName evidence="3">Dipeptidyl peptidase 3</fullName>
    </submittedName>
</protein>
<dbReference type="Pfam" id="PF03571">
    <property type="entry name" value="Peptidase_M49"/>
    <property type="match status" value="1"/>
</dbReference>
<reference evidence="3" key="1">
    <citation type="journal article" date="2014" name="PLoS ONE">
        <title>Transcriptome-Based Identification of ABC Transporters in the Western Tarnished Plant Bug Lygus hesperus.</title>
        <authorList>
            <person name="Hull J.J."/>
            <person name="Chaney K."/>
            <person name="Geib S.M."/>
            <person name="Fabrick J.A."/>
            <person name="Brent C.S."/>
            <person name="Walsh D."/>
            <person name="Lavine L.C."/>
        </authorList>
    </citation>
    <scope>NUCLEOTIDE SEQUENCE</scope>
</reference>
<sequence>MIKQNVIAATSVNVGIHELLGHGTGKLLMQRDDGSFNFDHGTLLDPFTKKPVTSYYKPGETFGGVFGQLGSSYEECRAEAVSLYLCVQPELLSIFDITDHTKQQHVIHTL</sequence>